<dbReference type="RefSeq" id="WP_247285499.1">
    <property type="nucleotide sequence ID" value="NZ_JAKNRW010000001.1"/>
</dbReference>
<evidence type="ECO:0000256" key="1">
    <source>
        <dbReference type="SAM" id="SignalP"/>
    </source>
</evidence>
<gene>
    <name evidence="2" type="ORF">L9059_00290</name>
</gene>
<dbReference type="EMBL" id="JAKNRW010000001">
    <property type="protein sequence ID" value="MCK1788651.1"/>
    <property type="molecule type" value="Genomic_DNA"/>
</dbReference>
<accession>A0ABT0ET75</accession>
<protein>
    <submittedName>
        <fullName evidence="2">Uncharacterized protein</fullName>
    </submittedName>
</protein>
<comment type="caution">
    <text evidence="2">The sequence shown here is derived from an EMBL/GenBank/DDBJ whole genome shotgun (WGS) entry which is preliminary data.</text>
</comment>
<feature type="signal peptide" evidence="1">
    <location>
        <begin position="1"/>
        <end position="17"/>
    </location>
</feature>
<evidence type="ECO:0000313" key="2">
    <source>
        <dbReference type="EMBL" id="MCK1788651.1"/>
    </source>
</evidence>
<reference evidence="2 3" key="1">
    <citation type="submission" date="2022-02" db="EMBL/GenBank/DDBJ databases">
        <title>Comparative genomics of the first Antarctic Pseudomonas spp. capable of biotransforming 2,4,6-Trinitrotoluene.</title>
        <authorList>
            <person name="Cabrera M.A."/>
            <person name="Marquez S.L."/>
            <person name="Perez-Donoso J.M."/>
        </authorList>
    </citation>
    <scope>NUCLEOTIDE SEQUENCE [LARGE SCALE GENOMIC DNA]</scope>
    <source>
        <strain evidence="2 3">TNT19</strain>
    </source>
</reference>
<keyword evidence="3" id="KW-1185">Reference proteome</keyword>
<dbReference type="Proteomes" id="UP001299876">
    <property type="component" value="Unassembled WGS sequence"/>
</dbReference>
<keyword evidence="1" id="KW-0732">Signal</keyword>
<name>A0ABT0ET75_9PSED</name>
<proteinExistence type="predicted"/>
<feature type="chain" id="PRO_5045680405" evidence="1">
    <location>
        <begin position="18"/>
        <end position="157"/>
    </location>
</feature>
<evidence type="ECO:0000313" key="3">
    <source>
        <dbReference type="Proteomes" id="UP001299876"/>
    </source>
</evidence>
<organism evidence="2 3">
    <name type="scientific">Pseudomonas violetae</name>
    <dbReference type="NCBI Taxonomy" id="2915813"/>
    <lineage>
        <taxon>Bacteria</taxon>
        <taxon>Pseudomonadati</taxon>
        <taxon>Pseudomonadota</taxon>
        <taxon>Gammaproteobacteria</taxon>
        <taxon>Pseudomonadales</taxon>
        <taxon>Pseudomonadaceae</taxon>
        <taxon>Pseudomonas</taxon>
    </lineage>
</organism>
<sequence>MRWIGFMLCLAPLLVQASSEDLKVSVASGVNEPVAYKYPTDGSKYDLDLRVSHRYQAAFKDTATKQEVCREAEYKTGLLLKLRALPKEADGSQPVEVIGQVSALDGISEGDRLKCGTNQVVNMSNKAFSDTVRVEPNRTKAVVIDGKYTVMLSLQLP</sequence>